<protein>
    <recommendedName>
        <fullName evidence="3">Transcriptional regulator, AbiEi antitoxin, Type IV TA system</fullName>
    </recommendedName>
</protein>
<name>A0ABY8C165_9MICO</name>
<gene>
    <name evidence="1" type="ORF">PU630_06215</name>
</gene>
<reference evidence="1 2" key="1">
    <citation type="submission" date="2023-03" db="EMBL/GenBank/DDBJ databases">
        <title>Genome sequence of Microbacterium sp. KACC 23027.</title>
        <authorList>
            <person name="Kim S."/>
            <person name="Heo J."/>
            <person name="Kwon S.-W."/>
        </authorList>
    </citation>
    <scope>NUCLEOTIDE SEQUENCE [LARGE SCALE GENOMIC DNA]</scope>
    <source>
        <strain evidence="1 2">KACC 23027</strain>
    </source>
</reference>
<dbReference type="RefSeq" id="WP_275279467.1">
    <property type="nucleotide sequence ID" value="NZ_CP119108.1"/>
</dbReference>
<organism evidence="1 2">
    <name type="scientific">Microbacterium horticulturae</name>
    <dbReference type="NCBI Taxonomy" id="3028316"/>
    <lineage>
        <taxon>Bacteria</taxon>
        <taxon>Bacillati</taxon>
        <taxon>Actinomycetota</taxon>
        <taxon>Actinomycetes</taxon>
        <taxon>Micrococcales</taxon>
        <taxon>Microbacteriaceae</taxon>
        <taxon>Microbacterium</taxon>
    </lineage>
</organism>
<keyword evidence="2" id="KW-1185">Reference proteome</keyword>
<proteinExistence type="predicted"/>
<accession>A0ABY8C165</accession>
<dbReference type="EMBL" id="CP119108">
    <property type="protein sequence ID" value="WEG10144.1"/>
    <property type="molecule type" value="Genomic_DNA"/>
</dbReference>
<evidence type="ECO:0000313" key="2">
    <source>
        <dbReference type="Proteomes" id="UP001214553"/>
    </source>
</evidence>
<evidence type="ECO:0000313" key="1">
    <source>
        <dbReference type="EMBL" id="WEG10144.1"/>
    </source>
</evidence>
<dbReference type="Proteomes" id="UP001214553">
    <property type="component" value="Chromosome"/>
</dbReference>
<evidence type="ECO:0008006" key="3">
    <source>
        <dbReference type="Google" id="ProtNLM"/>
    </source>
</evidence>
<sequence>MRKRHEPSTLQAALHSRAGLLAIGWSDKKLRTAVKQKTVRRVHHGWYISQPLWDELFWEQQHLAHVMAVVADAEDELGPVVAHESAAVVHALPLYRECPPRVHVLCIGDARSSSTPDVFRHTGPIDASEITEIDGIRCTSLARTVVDVARTAKLETAVACADAALRRVAVTDANDQWAYDEDAANELRREMHAVLDRMPGARGARRARWVIDFADGRAQLPGESVSRLRLVQIGFCVPDVQVRIEGPGDSFYVIDIDAERWWAEFDGNGKYLDRDMRNGASIEQVILAEKKREDWIRARTDRLTVHLADEHVRTVDSCVRRLAEYGIQAPRRRPTPDPGPPAPGC</sequence>